<evidence type="ECO:0000313" key="2">
    <source>
        <dbReference type="EMBL" id="QJH93708.1"/>
    </source>
</evidence>
<dbReference type="AlphaFoldDB" id="A0A6H1Z9D0"/>
<name>A0A6H1Z9D0_9ZZZZ</name>
<accession>A0A6H1Z9D0</accession>
<proteinExistence type="predicted"/>
<protein>
    <submittedName>
        <fullName evidence="1">Putative tail protein</fullName>
    </submittedName>
</protein>
<gene>
    <name evidence="1" type="ORF">TM448A00065_0105</name>
    <name evidence="2" type="ORF">TM448B00134_0002</name>
</gene>
<dbReference type="EMBL" id="MT143972">
    <property type="protein sequence ID" value="QJA44059.1"/>
    <property type="molecule type" value="Genomic_DNA"/>
</dbReference>
<organism evidence="1">
    <name type="scientific">viral metagenome</name>
    <dbReference type="NCBI Taxonomy" id="1070528"/>
    <lineage>
        <taxon>unclassified sequences</taxon>
        <taxon>metagenomes</taxon>
        <taxon>organismal metagenomes</taxon>
    </lineage>
</organism>
<reference evidence="1" key="1">
    <citation type="submission" date="2020-03" db="EMBL/GenBank/DDBJ databases">
        <title>The deep terrestrial virosphere.</title>
        <authorList>
            <person name="Holmfeldt K."/>
            <person name="Nilsson E."/>
            <person name="Simone D."/>
            <person name="Lopez-Fernandez M."/>
            <person name="Wu X."/>
            <person name="de Brujin I."/>
            <person name="Lundin D."/>
            <person name="Andersson A."/>
            <person name="Bertilsson S."/>
            <person name="Dopson M."/>
        </authorList>
    </citation>
    <scope>NUCLEOTIDE SEQUENCE</scope>
    <source>
        <strain evidence="1">TM448A00065</strain>
        <strain evidence="2">TM448B00134</strain>
    </source>
</reference>
<dbReference type="EMBL" id="MT144591">
    <property type="protein sequence ID" value="QJH93708.1"/>
    <property type="molecule type" value="Genomic_DNA"/>
</dbReference>
<evidence type="ECO:0000313" key="1">
    <source>
        <dbReference type="EMBL" id="QJA44059.1"/>
    </source>
</evidence>
<sequence>MGSILKDFCGQIGATPADELPSIRYPGGKWEVPMQMGKSPGLCALTDEISSALAIMLPQLGPLLTLMDAASAVFECLQKLPTKLDEVSKINDFLSCMAALIPKLSDAAVTIASSYISIVAIPPMVLDVIAAIEKVVTCLINQLKDLNTMLKMATGAIAAPENPRQKILAQCQKANIEQQSANLGQAIGTVMTVLCNIKKMMKTVPALEPLADKLPPSSDGSSDPTSTTESLDSFIAFAETMRDALKAFSVSFPTSFSAKADLYVAANTGVITNGGITWEALADGTAGNSIRIKQSILGLGTPLSVTVAGNDITINLATAGGLPLTPTSTAAQLIAAVNANAEAALLVQGTADGDGGGLGGKTQDNAFKSLSGGLTIGVSASTAGGGAGAFKCS</sequence>